<dbReference type="SUPFAM" id="SSF53474">
    <property type="entry name" value="alpha/beta-Hydrolases"/>
    <property type="match status" value="1"/>
</dbReference>
<dbReference type="AlphaFoldDB" id="A0AAD5IKK9"/>
<dbReference type="Pfam" id="PF00326">
    <property type="entry name" value="Peptidase_S9"/>
    <property type="match status" value="1"/>
</dbReference>
<sequence>MIGSNPNSLQIGFPESPFGKALDDVWEAIFVRHLVPESSWKLLRWLRLGKESKLSGGWKVIDAFCEESISTKKAMEAKEDGASFSLLNCYLTEQAVTGPEHAEKVMRDIGSLGFGEEALQSLPGNVGSQDVNDVLTAIDHVIDMGLASPSKLTVLGGSHSGFLTTKLIGQAPDKFVAAAMGNPVCSIALMVDTIDFLDWCYVKSYGNKGKNSFTESPSSDDLTLFYSKSPMKTPTLFLLGAQDRHVPVFNGLQYARALKERGVETKVIVFPKDVHGIDSPQSDFETSLNIGLWLKKERNVRTFFVSTLKTKKRENKKAQFPFSGLHTFRLNFDSSLMPLLRRKPFILAEPPKDLEPHELVYQVRFTKEIFRNYQDYLNRINLYRHRVWVCKSTGKTNLTYEEALVSEKHATEKVQELPKELVAPALHIIQFSMLSLKDLSDTIATKLQERFFVGAEVNGRRDEGLHPCKILKVLEVNGNKTQYEIAWLDKNKKTIENSLLDGENLVWKKLPFSRKVFKSFIRESTYRSLPWVLHEKLARKHDISTVPPVELRDQVFFQDGLLVYKKRRKNEEGNNIEEAKGESGKCKRLKVGSEKLEEDDQLKEEPIKYPIDDLLVQPAADDPVFTDHPSPSRDFNVPMDCVGDLLMIWDFCSSFSKLLHLYPFSLEDIENSICHKDSNLALIMELHSAILRLLMKDGENLLPTKNKTRKITLINWTEYLCDFLDKINIPELCSYMTTIKRGHYGLLDANAKLGILRELVNQALETDLIREKLDEQIEQRRALGATRREEALEAARQEREEKGRLKALPVANGVLNGHSLENTIKPLHISSNGKHAKKNGETAEKINGEINSSQQKNPLGSKKEALKQLRDDKKETTERRRKEKRREYFEREMEKQIISTNSLGKDRDYNRYWWFRRDWRIFVESSDSEKWGYFSSKEELGALMGSLNPKGERERTLQKQLEKVQGKIKSEMEKRTKSIVENIALEEAVLRRSTRVRASPRENPANAFLRYVNKWKED</sequence>
<feature type="domain" description="DDT" evidence="6">
    <location>
        <begin position="639"/>
        <end position="700"/>
    </location>
</feature>
<evidence type="ECO:0000259" key="7">
    <source>
        <dbReference type="PROSITE" id="PS51136"/>
    </source>
</evidence>
<comment type="caution">
    <text evidence="8">The sequence shown here is derived from an EMBL/GenBank/DDBJ whole genome shotgun (WGS) entry which is preliminary data.</text>
</comment>
<dbReference type="PROSITE" id="PS51136">
    <property type="entry name" value="WAC"/>
    <property type="match status" value="1"/>
</dbReference>
<dbReference type="InterPro" id="IPR018501">
    <property type="entry name" value="DDT_dom"/>
</dbReference>
<dbReference type="GO" id="GO:0006508">
    <property type="term" value="P:proteolysis"/>
    <property type="evidence" value="ECO:0007669"/>
    <property type="project" value="InterPro"/>
</dbReference>
<dbReference type="InterPro" id="IPR029058">
    <property type="entry name" value="AB_hydrolase_fold"/>
</dbReference>
<dbReference type="Pfam" id="PF15612">
    <property type="entry name" value="WHIM1"/>
    <property type="match status" value="1"/>
</dbReference>
<evidence type="ECO:0000313" key="9">
    <source>
        <dbReference type="Proteomes" id="UP001064489"/>
    </source>
</evidence>
<reference evidence="8" key="1">
    <citation type="journal article" date="2022" name="Plant J.">
        <title>Strategies of tolerance reflected in two North American maple genomes.</title>
        <authorList>
            <person name="McEvoy S.L."/>
            <person name="Sezen U.U."/>
            <person name="Trouern-Trend A."/>
            <person name="McMahon S.M."/>
            <person name="Schaberg P.G."/>
            <person name="Yang J."/>
            <person name="Wegrzyn J.L."/>
            <person name="Swenson N.G."/>
        </authorList>
    </citation>
    <scope>NUCLEOTIDE SEQUENCE</scope>
    <source>
        <strain evidence="8">91603</strain>
    </source>
</reference>
<dbReference type="Proteomes" id="UP001064489">
    <property type="component" value="Chromosome 10"/>
</dbReference>
<accession>A0AAD5IKK9</accession>
<evidence type="ECO:0000259" key="6">
    <source>
        <dbReference type="PROSITE" id="PS50827"/>
    </source>
</evidence>
<feature type="region of interest" description="Disordered" evidence="5">
    <location>
        <begin position="847"/>
        <end position="887"/>
    </location>
</feature>
<dbReference type="InterPro" id="IPR028942">
    <property type="entry name" value="WHIM1_dom"/>
</dbReference>
<proteinExistence type="predicted"/>
<dbReference type="PANTHER" id="PTHR15546:SF2">
    <property type="entry name" value="DDT DOMAIN-CONTAINING PROTEIN DDB_G0282237"/>
    <property type="match status" value="1"/>
</dbReference>
<dbReference type="SMART" id="SM00571">
    <property type="entry name" value="DDT"/>
    <property type="match status" value="1"/>
</dbReference>
<dbReference type="PANTHER" id="PTHR15546">
    <property type="entry name" value="BROMODOMAIN ADJACENT TO ZINC FINGER DOMAIN, 2A"/>
    <property type="match status" value="1"/>
</dbReference>
<name>A0AAD5IKK9_ACENE</name>
<keyword evidence="3 4" id="KW-0539">Nucleus</keyword>
<dbReference type="InterPro" id="IPR001375">
    <property type="entry name" value="Peptidase_S9_cat"/>
</dbReference>
<evidence type="ECO:0000256" key="3">
    <source>
        <dbReference type="ARBA" id="ARBA00023242"/>
    </source>
</evidence>
<comment type="subcellular location">
    <subcellularLocation>
        <location evidence="1 4">Nucleus</location>
    </subcellularLocation>
</comment>
<reference evidence="8" key="2">
    <citation type="submission" date="2023-02" db="EMBL/GenBank/DDBJ databases">
        <authorList>
            <person name="Swenson N.G."/>
            <person name="Wegrzyn J.L."/>
            <person name="Mcevoy S.L."/>
        </authorList>
    </citation>
    <scope>NUCLEOTIDE SEQUENCE</scope>
    <source>
        <strain evidence="8">91603</strain>
        <tissue evidence="8">Leaf</tissue>
    </source>
</reference>
<dbReference type="Pfam" id="PF15613">
    <property type="entry name" value="WSD"/>
    <property type="match status" value="1"/>
</dbReference>
<dbReference type="GO" id="GO:0000785">
    <property type="term" value="C:chromatin"/>
    <property type="evidence" value="ECO:0007669"/>
    <property type="project" value="UniProtKB-ARBA"/>
</dbReference>
<gene>
    <name evidence="8" type="ORF">LWI28_025571</name>
</gene>
<evidence type="ECO:0000256" key="2">
    <source>
        <dbReference type="ARBA" id="ARBA00023054"/>
    </source>
</evidence>
<keyword evidence="2" id="KW-0175">Coiled coil</keyword>
<dbReference type="InterPro" id="IPR013136">
    <property type="entry name" value="WSTF_Acf1_Cbp146"/>
</dbReference>
<dbReference type="InterPro" id="IPR028941">
    <property type="entry name" value="WHIM2_dom"/>
</dbReference>
<evidence type="ECO:0000256" key="4">
    <source>
        <dbReference type="PROSITE-ProRule" id="PRU00475"/>
    </source>
</evidence>
<evidence type="ECO:0000313" key="8">
    <source>
        <dbReference type="EMBL" id="KAI9166059.1"/>
    </source>
</evidence>
<evidence type="ECO:0000256" key="1">
    <source>
        <dbReference type="ARBA" id="ARBA00004123"/>
    </source>
</evidence>
<feature type="compositionally biased region" description="Basic and acidic residues" evidence="5">
    <location>
        <begin position="861"/>
        <end position="887"/>
    </location>
</feature>
<feature type="compositionally biased region" description="Polar residues" evidence="5">
    <location>
        <begin position="849"/>
        <end position="858"/>
    </location>
</feature>
<evidence type="ECO:0000256" key="5">
    <source>
        <dbReference type="SAM" id="MobiDB-lite"/>
    </source>
</evidence>
<keyword evidence="9" id="KW-1185">Reference proteome</keyword>
<dbReference type="GO" id="GO:0008236">
    <property type="term" value="F:serine-type peptidase activity"/>
    <property type="evidence" value="ECO:0007669"/>
    <property type="project" value="InterPro"/>
</dbReference>
<evidence type="ECO:0008006" key="10">
    <source>
        <dbReference type="Google" id="ProtNLM"/>
    </source>
</evidence>
<dbReference type="Pfam" id="PF10537">
    <property type="entry name" value="WAC_Acf1_DNA_bd"/>
    <property type="match status" value="1"/>
</dbReference>
<feature type="domain" description="WAC" evidence="7">
    <location>
        <begin position="358"/>
        <end position="463"/>
    </location>
</feature>
<organism evidence="8 9">
    <name type="scientific">Acer negundo</name>
    <name type="common">Box elder</name>
    <dbReference type="NCBI Taxonomy" id="4023"/>
    <lineage>
        <taxon>Eukaryota</taxon>
        <taxon>Viridiplantae</taxon>
        <taxon>Streptophyta</taxon>
        <taxon>Embryophyta</taxon>
        <taxon>Tracheophyta</taxon>
        <taxon>Spermatophyta</taxon>
        <taxon>Magnoliopsida</taxon>
        <taxon>eudicotyledons</taxon>
        <taxon>Gunneridae</taxon>
        <taxon>Pentapetalae</taxon>
        <taxon>rosids</taxon>
        <taxon>malvids</taxon>
        <taxon>Sapindales</taxon>
        <taxon>Sapindaceae</taxon>
        <taxon>Hippocastanoideae</taxon>
        <taxon>Acereae</taxon>
        <taxon>Acer</taxon>
    </lineage>
</organism>
<dbReference type="Pfam" id="PF02791">
    <property type="entry name" value="DDT"/>
    <property type="match status" value="1"/>
</dbReference>
<protein>
    <recommendedName>
        <fullName evidence="10">DDT domain-containing protein</fullName>
    </recommendedName>
</protein>
<dbReference type="EMBL" id="JAJSOW010000105">
    <property type="protein sequence ID" value="KAI9166059.1"/>
    <property type="molecule type" value="Genomic_DNA"/>
</dbReference>
<dbReference type="InterPro" id="IPR053271">
    <property type="entry name" value="DDT_domain"/>
</dbReference>
<dbReference type="GO" id="GO:0005634">
    <property type="term" value="C:nucleus"/>
    <property type="evidence" value="ECO:0007669"/>
    <property type="project" value="UniProtKB-SubCell"/>
</dbReference>
<dbReference type="PROSITE" id="PS50827">
    <property type="entry name" value="DDT"/>
    <property type="match status" value="1"/>
</dbReference>
<dbReference type="Gene3D" id="3.40.50.1820">
    <property type="entry name" value="alpha/beta hydrolase"/>
    <property type="match status" value="1"/>
</dbReference>